<sequence length="73" mass="8154">MIIFKMKIKSLSEEFSQDDELFNALTFIPIFNPTDNGDGTFSVGLDTQELSGKTLGASLIYSSRMRQINTNIC</sequence>
<evidence type="ECO:0000313" key="1">
    <source>
        <dbReference type="EMBL" id="STQ88980.1"/>
    </source>
</evidence>
<organism evidence="1 2">
    <name type="scientific">Helicobacter pullorum</name>
    <dbReference type="NCBI Taxonomy" id="35818"/>
    <lineage>
        <taxon>Bacteria</taxon>
        <taxon>Pseudomonadati</taxon>
        <taxon>Campylobacterota</taxon>
        <taxon>Epsilonproteobacteria</taxon>
        <taxon>Campylobacterales</taxon>
        <taxon>Helicobacteraceae</taxon>
        <taxon>Helicobacter</taxon>
    </lineage>
</organism>
<protein>
    <submittedName>
        <fullName evidence="1">Uncharacterized protein</fullName>
    </submittedName>
</protein>
<accession>A0A377Q2M8</accession>
<proteinExistence type="predicted"/>
<dbReference type="Proteomes" id="UP000255269">
    <property type="component" value="Unassembled WGS sequence"/>
</dbReference>
<name>A0A377Q2M8_9HELI</name>
<evidence type="ECO:0000313" key="2">
    <source>
        <dbReference type="Proteomes" id="UP000255269"/>
    </source>
</evidence>
<gene>
    <name evidence="1" type="ORF">NCTC13156_01787</name>
</gene>
<dbReference type="AlphaFoldDB" id="A0A377Q2M8"/>
<reference evidence="1 2" key="1">
    <citation type="submission" date="2018-06" db="EMBL/GenBank/DDBJ databases">
        <authorList>
            <consortium name="Pathogen Informatics"/>
            <person name="Doyle S."/>
        </authorList>
    </citation>
    <scope>NUCLEOTIDE SEQUENCE [LARGE SCALE GENOMIC DNA]</scope>
    <source>
        <strain evidence="1 2">NCTC13156</strain>
    </source>
</reference>
<dbReference type="EMBL" id="UGJF01000003">
    <property type="protein sequence ID" value="STQ88980.1"/>
    <property type="molecule type" value="Genomic_DNA"/>
</dbReference>